<dbReference type="InterPro" id="IPR002869">
    <property type="entry name" value="Pyrv_flavodox_OxRed_cen"/>
</dbReference>
<keyword evidence="1" id="KW-0560">Oxidoreductase</keyword>
<keyword evidence="4" id="KW-1185">Reference proteome</keyword>
<reference evidence="3" key="1">
    <citation type="submission" date="2021-10" db="EMBL/GenBank/DDBJ databases">
        <authorList>
            <person name="Criscuolo A."/>
        </authorList>
    </citation>
    <scope>NUCLEOTIDE SEQUENCE</scope>
    <source>
        <strain evidence="3">CIP111885</strain>
    </source>
</reference>
<dbReference type="InterPro" id="IPR019752">
    <property type="entry name" value="Pyrv/ketoisovalerate_OxRed_cat"/>
</dbReference>
<dbReference type="Proteomes" id="UP000789845">
    <property type="component" value="Unassembled WGS sequence"/>
</dbReference>
<accession>A0A9C7LCL9</accession>
<evidence type="ECO:0000259" key="2">
    <source>
        <dbReference type="Pfam" id="PF01558"/>
    </source>
</evidence>
<protein>
    <recommendedName>
        <fullName evidence="2">Pyruvate/ketoisovalerate oxidoreductase catalytic domain-containing protein</fullName>
    </recommendedName>
</protein>
<sequence length="187" mass="20179">MTMLEEIIIAGFGGQGVMSMGQLLAYAGMFEDKHVSWLPSYGPEQRGGTANCAVVISHDLIGSPLVSRASTAMVLNNPSFEKFEPMVKAGGLLIVDTSLVTLDSTRDDITIIKINATELAIELGNKRIANMILIGAFLEQSKILGMESIMESLKKVLSPEKHHLLEVNHKALLKGTVLVQKQVGFTG</sequence>
<dbReference type="EMBL" id="CAKJTG010000024">
    <property type="protein sequence ID" value="CAG9609810.1"/>
    <property type="molecule type" value="Genomic_DNA"/>
</dbReference>
<organism evidence="3 4">
    <name type="scientific">Pseudoneobacillus rhizosphaerae</name>
    <dbReference type="NCBI Taxonomy" id="2880968"/>
    <lineage>
        <taxon>Bacteria</taxon>
        <taxon>Bacillati</taxon>
        <taxon>Bacillota</taxon>
        <taxon>Bacilli</taxon>
        <taxon>Bacillales</taxon>
        <taxon>Bacillaceae</taxon>
        <taxon>Pseudoneobacillus</taxon>
    </lineage>
</organism>
<dbReference type="Pfam" id="PF01558">
    <property type="entry name" value="POR"/>
    <property type="match status" value="1"/>
</dbReference>
<dbReference type="Gene3D" id="3.40.920.10">
    <property type="entry name" value="Pyruvate-ferredoxin oxidoreductase, PFOR, domain III"/>
    <property type="match status" value="1"/>
</dbReference>
<dbReference type="PANTHER" id="PTHR42730">
    <property type="entry name" value="2-OXOGLUTARATE SYNTHASE SUBUNIT KORC"/>
    <property type="match status" value="1"/>
</dbReference>
<evidence type="ECO:0000313" key="4">
    <source>
        <dbReference type="Proteomes" id="UP000789845"/>
    </source>
</evidence>
<proteinExistence type="predicted"/>
<dbReference type="GO" id="GO:0016625">
    <property type="term" value="F:oxidoreductase activity, acting on the aldehyde or oxo group of donors, iron-sulfur protein as acceptor"/>
    <property type="evidence" value="ECO:0007669"/>
    <property type="project" value="InterPro"/>
</dbReference>
<name>A0A9C7LCL9_9BACI</name>
<comment type="caution">
    <text evidence="3">The sequence shown here is derived from an EMBL/GenBank/DDBJ whole genome shotgun (WGS) entry which is preliminary data.</text>
</comment>
<dbReference type="SUPFAM" id="SSF53323">
    <property type="entry name" value="Pyruvate-ferredoxin oxidoreductase, PFOR, domain III"/>
    <property type="match status" value="1"/>
</dbReference>
<dbReference type="InterPro" id="IPR052554">
    <property type="entry name" value="2-oxoglutarate_synth_KorC"/>
</dbReference>
<dbReference type="AlphaFoldDB" id="A0A9C7LCL9"/>
<dbReference type="InterPro" id="IPR011894">
    <property type="entry name" value="PorC_KorC"/>
</dbReference>
<dbReference type="PANTHER" id="PTHR42730:SF1">
    <property type="entry name" value="2-OXOGLUTARATE SYNTHASE SUBUNIT KORC"/>
    <property type="match status" value="1"/>
</dbReference>
<evidence type="ECO:0000256" key="1">
    <source>
        <dbReference type="ARBA" id="ARBA00023002"/>
    </source>
</evidence>
<dbReference type="RefSeq" id="WP_230498046.1">
    <property type="nucleotide sequence ID" value="NZ_CAKJTG010000024.1"/>
</dbReference>
<feature type="domain" description="Pyruvate/ketoisovalerate oxidoreductase catalytic" evidence="2">
    <location>
        <begin position="13"/>
        <end position="175"/>
    </location>
</feature>
<evidence type="ECO:0000313" key="3">
    <source>
        <dbReference type="EMBL" id="CAG9609810.1"/>
    </source>
</evidence>
<dbReference type="NCBIfam" id="TIGR02175">
    <property type="entry name" value="PorC_KorC"/>
    <property type="match status" value="1"/>
</dbReference>
<gene>
    <name evidence="3" type="ORF">NEOCIP111885_03553</name>
</gene>